<gene>
    <name evidence="1" type="ORF">LOK49_LG08G01137</name>
</gene>
<proteinExistence type="predicted"/>
<keyword evidence="2" id="KW-1185">Reference proteome</keyword>
<dbReference type="Proteomes" id="UP001060215">
    <property type="component" value="Chromosome 9"/>
</dbReference>
<organism evidence="1 2">
    <name type="scientific">Camellia lanceoleosa</name>
    <dbReference type="NCBI Taxonomy" id="1840588"/>
    <lineage>
        <taxon>Eukaryota</taxon>
        <taxon>Viridiplantae</taxon>
        <taxon>Streptophyta</taxon>
        <taxon>Embryophyta</taxon>
        <taxon>Tracheophyta</taxon>
        <taxon>Spermatophyta</taxon>
        <taxon>Magnoliopsida</taxon>
        <taxon>eudicotyledons</taxon>
        <taxon>Gunneridae</taxon>
        <taxon>Pentapetalae</taxon>
        <taxon>asterids</taxon>
        <taxon>Ericales</taxon>
        <taxon>Theaceae</taxon>
        <taxon>Camellia</taxon>
    </lineage>
</organism>
<comment type="caution">
    <text evidence="1">The sequence shown here is derived from an EMBL/GenBank/DDBJ whole genome shotgun (WGS) entry which is preliminary data.</text>
</comment>
<sequence length="164" mass="18210">MNLSLNLAPNPSLSPSLSIYLSIHLSISSHTYISYEEALVQLIRLILKQLERKLGKGDFGQVYVGRRVTGGSGCTGSDAVEVALKLEHRKSKGCSYGPLSEWQVYRDERKGLRLEYDGGIEMEETELEEGETCSYENNDDSTIDPDVALSYIVRLIVVPSLPKV</sequence>
<dbReference type="EMBL" id="CM045766">
    <property type="protein sequence ID" value="KAI8004675.1"/>
    <property type="molecule type" value="Genomic_DNA"/>
</dbReference>
<reference evidence="1 2" key="1">
    <citation type="journal article" date="2022" name="Plant J.">
        <title>Chromosome-level genome of Camellia lanceoleosa provides a valuable resource for understanding genome evolution and self-incompatibility.</title>
        <authorList>
            <person name="Gong W."/>
            <person name="Xiao S."/>
            <person name="Wang L."/>
            <person name="Liao Z."/>
            <person name="Chang Y."/>
            <person name="Mo W."/>
            <person name="Hu G."/>
            <person name="Li W."/>
            <person name="Zhao G."/>
            <person name="Zhu H."/>
            <person name="Hu X."/>
            <person name="Ji K."/>
            <person name="Xiang X."/>
            <person name="Song Q."/>
            <person name="Yuan D."/>
            <person name="Jin S."/>
            <person name="Zhang L."/>
        </authorList>
    </citation>
    <scope>NUCLEOTIDE SEQUENCE [LARGE SCALE GENOMIC DNA]</scope>
    <source>
        <strain evidence="1">SQ_2022a</strain>
    </source>
</reference>
<evidence type="ECO:0000313" key="1">
    <source>
        <dbReference type="EMBL" id="KAI8004675.1"/>
    </source>
</evidence>
<evidence type="ECO:0000313" key="2">
    <source>
        <dbReference type="Proteomes" id="UP001060215"/>
    </source>
</evidence>
<accession>A0ACC0GU17</accession>
<protein>
    <submittedName>
        <fullName evidence="1">Casein kinase 1-like protein HD16</fullName>
    </submittedName>
</protein>
<name>A0ACC0GU17_9ERIC</name>